<dbReference type="eggNOG" id="ENOG502SU6E">
    <property type="taxonomic scope" value="Eukaryota"/>
</dbReference>
<dbReference type="EMBL" id="JH971415">
    <property type="protein sequence ID" value="EKM75318.1"/>
    <property type="molecule type" value="Genomic_DNA"/>
</dbReference>
<dbReference type="AlphaFoldDB" id="K5WWY0"/>
<evidence type="ECO:0000256" key="1">
    <source>
        <dbReference type="SAM" id="MobiDB-lite"/>
    </source>
</evidence>
<keyword evidence="4" id="KW-1185">Reference proteome</keyword>
<reference evidence="4" key="1">
    <citation type="journal article" date="2012" name="Proc. Natl. Acad. Sci. U.S.A.">
        <title>Genome sequence of the button mushroom Agaricus bisporus reveals mechanisms governing adaptation to a humic-rich ecological niche.</title>
        <authorList>
            <person name="Morin E."/>
            <person name="Kohler A."/>
            <person name="Baker A.R."/>
            <person name="Foulongne-Oriol M."/>
            <person name="Lombard V."/>
            <person name="Nagy L.G."/>
            <person name="Ohm R.A."/>
            <person name="Patyshakuliyeva A."/>
            <person name="Brun A."/>
            <person name="Aerts A.L."/>
            <person name="Bailey A.M."/>
            <person name="Billette C."/>
            <person name="Coutinho P.M."/>
            <person name="Deakin G."/>
            <person name="Doddapaneni H."/>
            <person name="Floudas D."/>
            <person name="Grimwood J."/>
            <person name="Hilden K."/>
            <person name="Kuees U."/>
            <person name="LaButti K.M."/>
            <person name="Lapidus A."/>
            <person name="Lindquist E.A."/>
            <person name="Lucas S.M."/>
            <person name="Murat C."/>
            <person name="Riley R.W."/>
            <person name="Salamov A.A."/>
            <person name="Schmutz J."/>
            <person name="Subramanian V."/>
            <person name="Woesten H.A.B."/>
            <person name="Xu J."/>
            <person name="Eastwood D.C."/>
            <person name="Foster G.D."/>
            <person name="Sonnenberg A.S."/>
            <person name="Cullen D."/>
            <person name="de Vries R.P."/>
            <person name="Lundell T."/>
            <person name="Hibbett D.S."/>
            <person name="Henrissat B."/>
            <person name="Burton K.S."/>
            <person name="Kerrigan R.W."/>
            <person name="Challen M.P."/>
            <person name="Grigoriev I.V."/>
            <person name="Martin F."/>
        </authorList>
    </citation>
    <scope>NUCLEOTIDE SEQUENCE [LARGE SCALE GENOMIC DNA]</scope>
    <source>
        <strain evidence="4">JB137-S8 / ATCC MYA-4627 / FGSC 10392</strain>
    </source>
</reference>
<feature type="compositionally biased region" description="Low complexity" evidence="1">
    <location>
        <begin position="30"/>
        <end position="45"/>
    </location>
</feature>
<evidence type="ECO:0000259" key="2">
    <source>
        <dbReference type="Pfam" id="PF20415"/>
    </source>
</evidence>
<dbReference type="InterPro" id="IPR046522">
    <property type="entry name" value="DUF6699"/>
</dbReference>
<dbReference type="KEGG" id="abp:AGABI1DRAFT116441"/>
<organism evidence="3 4">
    <name type="scientific">Agaricus bisporus var. burnettii (strain JB137-S8 / ATCC MYA-4627 / FGSC 10392)</name>
    <name type="common">White button mushroom</name>
    <dbReference type="NCBI Taxonomy" id="597362"/>
    <lineage>
        <taxon>Eukaryota</taxon>
        <taxon>Fungi</taxon>
        <taxon>Dikarya</taxon>
        <taxon>Basidiomycota</taxon>
        <taxon>Agaricomycotina</taxon>
        <taxon>Agaricomycetes</taxon>
        <taxon>Agaricomycetidae</taxon>
        <taxon>Agaricales</taxon>
        <taxon>Agaricineae</taxon>
        <taxon>Agaricaceae</taxon>
        <taxon>Agaricus</taxon>
    </lineage>
</organism>
<dbReference type="HOGENOM" id="CLU_085813_0_0_1"/>
<proteinExistence type="predicted"/>
<gene>
    <name evidence="3" type="ORF">AGABI1DRAFT_116441</name>
</gene>
<accession>K5WWY0</accession>
<feature type="compositionally biased region" description="Basic residues" evidence="1">
    <location>
        <begin position="55"/>
        <end position="74"/>
    </location>
</feature>
<dbReference type="OMA" id="AYHDRYS"/>
<dbReference type="OrthoDB" id="2783256at2759"/>
<evidence type="ECO:0000313" key="4">
    <source>
        <dbReference type="Proteomes" id="UP000008493"/>
    </source>
</evidence>
<dbReference type="Pfam" id="PF20415">
    <property type="entry name" value="DUF6699"/>
    <property type="match status" value="1"/>
</dbReference>
<dbReference type="RefSeq" id="XP_007334018.1">
    <property type="nucleotide sequence ID" value="XM_007333956.1"/>
</dbReference>
<dbReference type="STRING" id="597362.K5WWY0"/>
<feature type="region of interest" description="Disordered" evidence="1">
    <location>
        <begin position="1"/>
        <end position="74"/>
    </location>
</feature>
<protein>
    <recommendedName>
        <fullName evidence="2">DUF6699 domain-containing protein</fullName>
    </recommendedName>
</protein>
<dbReference type="GeneID" id="18825101"/>
<feature type="compositionally biased region" description="Polar residues" evidence="1">
    <location>
        <begin position="10"/>
        <end position="23"/>
    </location>
</feature>
<feature type="domain" description="DUF6699" evidence="2">
    <location>
        <begin position="87"/>
        <end position="228"/>
    </location>
</feature>
<dbReference type="InParanoid" id="K5WWY0"/>
<dbReference type="Proteomes" id="UP000008493">
    <property type="component" value="Unassembled WGS sequence"/>
</dbReference>
<name>K5WWY0_AGABU</name>
<sequence length="241" mass="27336">MPSRHVRFAPTSTVHTFSPSSALSKPPRLTYDNYSPPSSNSLLTPPDAPIALPPPKHHLPKRSHTVHHHTSSIHLHRLLQDSSHPDLLFDVRLSPTSAKASRHSITPDELNEPATTPRLPSMIIFSPYLSWSIRVAPSGYSRSRDMHYVTVWDVLSAVHMTLRKSVNQAEYDALGRGSSYENRVRKAYHDRYSMYPRHSSAYQEEKMGGVKRIDYLAEHVRFMGMVPRDMKSGEFTLRTGS</sequence>
<evidence type="ECO:0000313" key="3">
    <source>
        <dbReference type="EMBL" id="EKM75318.1"/>
    </source>
</evidence>